<dbReference type="Proteomes" id="UP000218775">
    <property type="component" value="Unassembled WGS sequence"/>
</dbReference>
<gene>
    <name evidence="1" type="ORF">COB21_04380</name>
</gene>
<dbReference type="AlphaFoldDB" id="A0A2A4X1J7"/>
<accession>A0A2A4X1J7</accession>
<dbReference type="EMBL" id="NVUK01000028">
    <property type="protein sequence ID" value="PCI76473.1"/>
    <property type="molecule type" value="Genomic_DNA"/>
</dbReference>
<comment type="caution">
    <text evidence="1">The sequence shown here is derived from an EMBL/GenBank/DDBJ whole genome shotgun (WGS) entry which is preliminary data.</text>
</comment>
<sequence>MAEQSSFCKKLVTNSLTFPNNLTVKIHFYVGTLYLFFLKKDQFLVYIVTNNVIPDQSNAKKVSEQNFCRIVKKTAFILSV</sequence>
<proteinExistence type="predicted"/>
<evidence type="ECO:0000313" key="2">
    <source>
        <dbReference type="Proteomes" id="UP000218775"/>
    </source>
</evidence>
<name>A0A2A4X1J7_UNCAE</name>
<evidence type="ECO:0000313" key="1">
    <source>
        <dbReference type="EMBL" id="PCI76473.1"/>
    </source>
</evidence>
<organism evidence="1 2">
    <name type="scientific">Aerophobetes bacterium</name>
    <dbReference type="NCBI Taxonomy" id="2030807"/>
    <lineage>
        <taxon>Bacteria</taxon>
        <taxon>Candidatus Aerophobota</taxon>
    </lineage>
</organism>
<reference evidence="2" key="1">
    <citation type="submission" date="2017-08" db="EMBL/GenBank/DDBJ databases">
        <title>A dynamic microbial community with high functional redundancy inhabits the cold, oxic subseafloor aquifer.</title>
        <authorList>
            <person name="Tully B.J."/>
            <person name="Wheat C.G."/>
            <person name="Glazer B.T."/>
            <person name="Huber J.A."/>
        </authorList>
    </citation>
    <scope>NUCLEOTIDE SEQUENCE [LARGE SCALE GENOMIC DNA]</scope>
</reference>
<protein>
    <submittedName>
        <fullName evidence="1">Uncharacterized protein</fullName>
    </submittedName>
</protein>